<dbReference type="InterPro" id="IPR027417">
    <property type="entry name" value="P-loop_NTPase"/>
</dbReference>
<dbReference type="SUPFAM" id="SSF52540">
    <property type="entry name" value="P-loop containing nucleoside triphosphate hydrolases"/>
    <property type="match status" value="1"/>
</dbReference>
<evidence type="ECO:0000256" key="11">
    <source>
        <dbReference type="ARBA" id="ARBA00038058"/>
    </source>
</evidence>
<keyword evidence="2" id="KW-0479">Metal-binding</keyword>
<dbReference type="GO" id="GO:0051536">
    <property type="term" value="F:iron-sulfur cluster binding"/>
    <property type="evidence" value="ECO:0007669"/>
    <property type="project" value="UniProtKB-KW"/>
</dbReference>
<accession>A0A7T0BZB8</accession>
<dbReference type="InterPro" id="IPR011545">
    <property type="entry name" value="DEAD/DEAH_box_helicase_dom"/>
</dbReference>
<evidence type="ECO:0000313" key="15">
    <source>
        <dbReference type="EMBL" id="QPJ63729.1"/>
    </source>
</evidence>
<reference evidence="15 16" key="1">
    <citation type="submission" date="2020-02" db="EMBL/GenBank/DDBJ databases">
        <title>Genomic and physiological characterization of two novel Nitrospinaceae genera.</title>
        <authorList>
            <person name="Mueller A.J."/>
            <person name="Jung M.-Y."/>
            <person name="Strachan C.R."/>
            <person name="Herbold C.W."/>
            <person name="Kirkegaard R.H."/>
            <person name="Daims H."/>
        </authorList>
    </citation>
    <scope>NUCLEOTIDE SEQUENCE [LARGE SCALE GENOMIC DNA]</scope>
    <source>
        <strain evidence="15">EB</strain>
    </source>
</reference>
<sequence>MKVEDVTSYFAEDGRLAQRMSNFESRSEQVAMSESVMRSLMEGEHLMVEAGTGTGKSLAYLVPAILWAVANDKKVVVSTYTKTLQEQILNHDIPLLRETLPIPFRYALCLGNENYLSLRRMKRAAQTGLFNRSEEDEQLDDLFSWSRITKNGIKSELPFEPLPSVWEEVGRQKDLCQGKNCETYQQCFYFRERRRWYSAHLLVVNHSLFFANVANSGAVLPRFDAVIFDEAQNLEEVGTNFLGLEVSNASLNYFLDRLYNPRTKRGRVTHLPDRLTVEIRKQVIKVRQAVDAFFENLFDQFGRGDRTLRFHQKPQINNTLFLPLKDLYEMFKAIEPELDTDEDILEATAAAERCFAFNNTLTAWLNQDLEDYVYWLEIAQRKRYPRATLKGVPVNIKEEMQKQVFDKTERVVMTSATLSTNRNFDYVKERLGFEPKEESILDSPFDYPNQAMLYLPKDLPEPNEEINLYVNTMAERIETLIENTGGKTFLLFTSYDLLNRVFKILDPKLSHYPLLKQGDLSPSRMLDRFKQEPSVIFGTNSFWQGVDIPGDALSSVVITKLPFDVPTDPLVEARVEDMKKRQINPFKHFQIPRAIIQLRQGFGRLIRTRTDRGVVSILDSRMSRRGYGQQFLDSLPNCSRTQDINQVKQFLNGSLPNEDSL</sequence>
<dbReference type="PROSITE" id="PS51193">
    <property type="entry name" value="HELICASE_ATP_BIND_2"/>
    <property type="match status" value="1"/>
</dbReference>
<evidence type="ECO:0000256" key="9">
    <source>
        <dbReference type="ARBA" id="ARBA00023125"/>
    </source>
</evidence>
<evidence type="ECO:0000256" key="3">
    <source>
        <dbReference type="ARBA" id="ARBA00022741"/>
    </source>
</evidence>
<dbReference type="AlphaFoldDB" id="A0A7T0BZB8"/>
<evidence type="ECO:0000256" key="1">
    <source>
        <dbReference type="ARBA" id="ARBA00001966"/>
    </source>
</evidence>
<keyword evidence="8" id="KW-0411">Iron-sulfur</keyword>
<proteinExistence type="inferred from homology"/>
<comment type="cofactor">
    <cofactor evidence="1">
        <name>[4Fe-4S] cluster</name>
        <dbReference type="ChEBI" id="CHEBI:49883"/>
    </cofactor>
</comment>
<dbReference type="Pfam" id="PF00270">
    <property type="entry name" value="DEAD"/>
    <property type="match status" value="1"/>
</dbReference>
<comment type="similarity">
    <text evidence="11">Belongs to the helicase family. DinG subfamily.</text>
</comment>
<evidence type="ECO:0000256" key="12">
    <source>
        <dbReference type="ARBA" id="ARBA00044969"/>
    </source>
</evidence>
<evidence type="ECO:0000313" key="16">
    <source>
        <dbReference type="Proteomes" id="UP000594688"/>
    </source>
</evidence>
<dbReference type="EMBL" id="CP048685">
    <property type="protein sequence ID" value="QPJ63729.1"/>
    <property type="molecule type" value="Genomic_DNA"/>
</dbReference>
<keyword evidence="4" id="KW-0378">Hydrolase</keyword>
<evidence type="ECO:0000256" key="4">
    <source>
        <dbReference type="ARBA" id="ARBA00022801"/>
    </source>
</evidence>
<keyword evidence="3" id="KW-0547">Nucleotide-binding</keyword>
<dbReference type="KEGG" id="nli:G3M70_06440"/>
<gene>
    <name evidence="15" type="ORF">G3M70_06440</name>
</gene>
<evidence type="ECO:0000256" key="7">
    <source>
        <dbReference type="ARBA" id="ARBA00023004"/>
    </source>
</evidence>
<keyword evidence="9" id="KW-0238">DNA-binding</keyword>
<dbReference type="PANTHER" id="PTHR11472">
    <property type="entry name" value="DNA REPAIR DEAD HELICASE RAD3/XP-D SUBFAMILY MEMBER"/>
    <property type="match status" value="1"/>
</dbReference>
<dbReference type="InterPro" id="IPR045028">
    <property type="entry name" value="DinG/Rad3-like"/>
</dbReference>
<evidence type="ECO:0000256" key="6">
    <source>
        <dbReference type="ARBA" id="ARBA00022840"/>
    </source>
</evidence>
<dbReference type="InterPro" id="IPR014013">
    <property type="entry name" value="Helic_SF1/SF2_ATP-bd_DinG/Rad3"/>
</dbReference>
<dbReference type="Pfam" id="PF06733">
    <property type="entry name" value="DEAD_2"/>
    <property type="match status" value="1"/>
</dbReference>
<keyword evidence="10" id="KW-0413">Isomerase</keyword>
<dbReference type="InterPro" id="IPR006555">
    <property type="entry name" value="ATP-dep_Helicase_C"/>
</dbReference>
<dbReference type="GO" id="GO:0006139">
    <property type="term" value="P:nucleobase-containing compound metabolic process"/>
    <property type="evidence" value="ECO:0007669"/>
    <property type="project" value="InterPro"/>
</dbReference>
<evidence type="ECO:0000256" key="5">
    <source>
        <dbReference type="ARBA" id="ARBA00022806"/>
    </source>
</evidence>
<feature type="domain" description="Helicase ATP-binding" evidence="14">
    <location>
        <begin position="15"/>
        <end position="275"/>
    </location>
</feature>
<dbReference type="EC" id="5.6.2.3" evidence="12"/>
<comment type="catalytic activity">
    <reaction evidence="13">
        <text>ATP + H2O = ADP + phosphate + H(+)</text>
        <dbReference type="Rhea" id="RHEA:13065"/>
        <dbReference type="ChEBI" id="CHEBI:15377"/>
        <dbReference type="ChEBI" id="CHEBI:15378"/>
        <dbReference type="ChEBI" id="CHEBI:30616"/>
        <dbReference type="ChEBI" id="CHEBI:43474"/>
        <dbReference type="ChEBI" id="CHEBI:456216"/>
        <dbReference type="EC" id="5.6.2.3"/>
    </reaction>
</comment>
<dbReference type="GO" id="GO:0005524">
    <property type="term" value="F:ATP binding"/>
    <property type="evidence" value="ECO:0007669"/>
    <property type="project" value="UniProtKB-KW"/>
</dbReference>
<dbReference type="SMART" id="SM00487">
    <property type="entry name" value="DEXDc"/>
    <property type="match status" value="1"/>
</dbReference>
<evidence type="ECO:0000259" key="14">
    <source>
        <dbReference type="PROSITE" id="PS51193"/>
    </source>
</evidence>
<dbReference type="Gene3D" id="3.40.50.300">
    <property type="entry name" value="P-loop containing nucleotide triphosphate hydrolases"/>
    <property type="match status" value="2"/>
</dbReference>
<dbReference type="PANTHER" id="PTHR11472:SF34">
    <property type="entry name" value="REGULATOR OF TELOMERE ELONGATION HELICASE 1"/>
    <property type="match status" value="1"/>
</dbReference>
<keyword evidence="5 15" id="KW-0347">Helicase</keyword>
<dbReference type="Proteomes" id="UP000594688">
    <property type="component" value="Chromosome"/>
</dbReference>
<dbReference type="InterPro" id="IPR010614">
    <property type="entry name" value="RAD3-like_helicase_DEAD"/>
</dbReference>
<dbReference type="InterPro" id="IPR014001">
    <property type="entry name" value="Helicase_ATP-bd"/>
</dbReference>
<protein>
    <recommendedName>
        <fullName evidence="12">DNA 5'-3' helicase</fullName>
        <ecNumber evidence="12">5.6.2.3</ecNumber>
    </recommendedName>
</protein>
<dbReference type="GO" id="GO:0016818">
    <property type="term" value="F:hydrolase activity, acting on acid anhydrides, in phosphorus-containing anhydrides"/>
    <property type="evidence" value="ECO:0007669"/>
    <property type="project" value="InterPro"/>
</dbReference>
<evidence type="ECO:0000256" key="13">
    <source>
        <dbReference type="ARBA" id="ARBA00048954"/>
    </source>
</evidence>
<dbReference type="GO" id="GO:0043139">
    <property type="term" value="F:5'-3' DNA helicase activity"/>
    <property type="evidence" value="ECO:0007669"/>
    <property type="project" value="UniProtKB-EC"/>
</dbReference>
<evidence type="ECO:0000256" key="8">
    <source>
        <dbReference type="ARBA" id="ARBA00023014"/>
    </source>
</evidence>
<name>A0A7T0BZB8_9BACT</name>
<evidence type="ECO:0000256" key="10">
    <source>
        <dbReference type="ARBA" id="ARBA00023235"/>
    </source>
</evidence>
<dbReference type="GO" id="GO:0003677">
    <property type="term" value="F:DNA binding"/>
    <property type="evidence" value="ECO:0007669"/>
    <property type="project" value="UniProtKB-KW"/>
</dbReference>
<dbReference type="Pfam" id="PF13307">
    <property type="entry name" value="Helicase_C_2"/>
    <property type="match status" value="1"/>
</dbReference>
<keyword evidence="7" id="KW-0408">Iron</keyword>
<evidence type="ECO:0000256" key="2">
    <source>
        <dbReference type="ARBA" id="ARBA00022723"/>
    </source>
</evidence>
<keyword evidence="6" id="KW-0067">ATP-binding</keyword>
<dbReference type="SMART" id="SM00491">
    <property type="entry name" value="HELICc2"/>
    <property type="match status" value="1"/>
</dbReference>
<dbReference type="GO" id="GO:0046872">
    <property type="term" value="F:metal ion binding"/>
    <property type="evidence" value="ECO:0007669"/>
    <property type="project" value="UniProtKB-KW"/>
</dbReference>
<organism evidence="15 16">
    <name type="scientific">Candidatus Nitronauta litoralis</name>
    <dbReference type="NCBI Taxonomy" id="2705533"/>
    <lineage>
        <taxon>Bacteria</taxon>
        <taxon>Pseudomonadati</taxon>
        <taxon>Nitrospinota/Tectimicrobiota group</taxon>
        <taxon>Nitrospinota</taxon>
        <taxon>Nitrospinia</taxon>
        <taxon>Nitrospinales</taxon>
        <taxon>Nitrospinaceae</taxon>
        <taxon>Candidatus Nitronauta</taxon>
    </lineage>
</organism>